<dbReference type="PANTHER" id="PTHR21066:SF9">
    <property type="entry name" value="ODORANT-BINDING PROTEIN 59A"/>
    <property type="match status" value="1"/>
</dbReference>
<protein>
    <submittedName>
        <fullName evidence="4">Odorant binding protein 14</fullName>
    </submittedName>
</protein>
<evidence type="ECO:0000313" key="4">
    <source>
        <dbReference type="EMBL" id="ACZ58086.1"/>
    </source>
</evidence>
<dbReference type="SUPFAM" id="SSF47565">
    <property type="entry name" value="Insect pheromone/odorant-binding proteins"/>
    <property type="match status" value="1"/>
</dbReference>
<evidence type="ECO:0000256" key="2">
    <source>
        <dbReference type="ARBA" id="ARBA00008098"/>
    </source>
</evidence>
<organism evidence="4">
    <name type="scientific">Adelphocoris lineolatus</name>
    <name type="common">Alfalfa plant bug</name>
    <dbReference type="NCBI Taxonomy" id="236346"/>
    <lineage>
        <taxon>Eukaryota</taxon>
        <taxon>Metazoa</taxon>
        <taxon>Ecdysozoa</taxon>
        <taxon>Arthropoda</taxon>
        <taxon>Hexapoda</taxon>
        <taxon>Insecta</taxon>
        <taxon>Pterygota</taxon>
        <taxon>Neoptera</taxon>
        <taxon>Paraneoptera</taxon>
        <taxon>Hemiptera</taxon>
        <taxon>Heteroptera</taxon>
        <taxon>Panheteroptera</taxon>
        <taxon>Cimicomorpha</taxon>
        <taxon>Miridae</taxon>
        <taxon>Mirini</taxon>
        <taxon>Adelphocoris</taxon>
    </lineage>
</organism>
<comment type="similarity">
    <text evidence="2">Belongs to the PBP/GOBP family.</text>
</comment>
<dbReference type="EMBL" id="GQ477035">
    <property type="protein sequence ID" value="ACZ58086.1"/>
    <property type="molecule type" value="mRNA"/>
</dbReference>
<comment type="subcellular location">
    <subcellularLocation>
        <location evidence="1">Secreted</location>
    </subcellularLocation>
</comment>
<dbReference type="GO" id="GO:0005576">
    <property type="term" value="C:extracellular region"/>
    <property type="evidence" value="ECO:0007669"/>
    <property type="project" value="UniProtKB-SubCell"/>
</dbReference>
<evidence type="ECO:0000256" key="3">
    <source>
        <dbReference type="ARBA" id="ARBA00022525"/>
    </source>
</evidence>
<dbReference type="InterPro" id="IPR006170">
    <property type="entry name" value="PBP/GOBP"/>
</dbReference>
<evidence type="ECO:0000256" key="1">
    <source>
        <dbReference type="ARBA" id="ARBA00004613"/>
    </source>
</evidence>
<dbReference type="Pfam" id="PF01395">
    <property type="entry name" value="PBP_GOBP"/>
    <property type="match status" value="1"/>
</dbReference>
<dbReference type="GO" id="GO:0005549">
    <property type="term" value="F:odorant binding"/>
    <property type="evidence" value="ECO:0007669"/>
    <property type="project" value="InterPro"/>
</dbReference>
<reference evidence="4" key="1">
    <citation type="submission" date="2009-08" db="EMBL/GenBank/DDBJ databases">
        <authorList>
            <person name="Gu S.-H."/>
            <person name="Zhang Y.-J."/>
            <person name="Guo Y.-Y."/>
        </authorList>
    </citation>
    <scope>NUCLEOTIDE SEQUENCE</scope>
</reference>
<accession>D2IYR1</accession>
<sequence>MKPPGPPGSGTPPTAEERAARKIAHECADECLYKSSNLLTSAGELDKDAIKALVTKLYTGDWATAATTAIDKCLASAKGEVEATSKCKSGSFQLSRCFMRSMFLGCPASSWTESTECAAAKARLTKCPNAMAPMPHKK</sequence>
<dbReference type="Gene3D" id="1.10.238.270">
    <property type="match status" value="1"/>
</dbReference>
<dbReference type="InterPro" id="IPR052295">
    <property type="entry name" value="Odorant-binding_protein"/>
</dbReference>
<keyword evidence="3" id="KW-0964">Secreted</keyword>
<dbReference type="PANTHER" id="PTHR21066">
    <property type="entry name" value="ODORANT-BINDING PROTEIN 59A-RELATED"/>
    <property type="match status" value="1"/>
</dbReference>
<proteinExistence type="evidence at transcript level"/>
<reference evidence="4" key="2">
    <citation type="journal article" date="2011" name="Insect Biochem. Mol. Biol.">
        <title>Identification and tissue distribution of odorant binding protein genes in the lucerne plant bug Adelphocoris lineolatus (Goeze).</title>
        <authorList>
            <person name="Gu S.H."/>
            <person name="Wang S.P."/>
            <person name="Zhang X.Y."/>
            <person name="Wu K.M."/>
            <person name="Guo Y.Y."/>
            <person name="Zhou J.J."/>
            <person name="Zhang Y.J."/>
        </authorList>
    </citation>
    <scope>NUCLEOTIDE SEQUENCE</scope>
</reference>
<dbReference type="InterPro" id="IPR036728">
    <property type="entry name" value="PBP_GOBP_sf"/>
</dbReference>
<name>D2IYR1_ADELI</name>
<dbReference type="AlphaFoldDB" id="D2IYR1"/>